<dbReference type="Proteomes" id="UP000704176">
    <property type="component" value="Unassembled WGS sequence"/>
</dbReference>
<evidence type="ECO:0000313" key="2">
    <source>
        <dbReference type="EMBL" id="MBZ6076348.1"/>
    </source>
</evidence>
<dbReference type="SUPFAM" id="SSF81301">
    <property type="entry name" value="Nucleotidyltransferase"/>
    <property type="match status" value="1"/>
</dbReference>
<comment type="caution">
    <text evidence="2">The sequence shown here is derived from an EMBL/GenBank/DDBJ whole genome shotgun (WGS) entry which is preliminary data.</text>
</comment>
<gene>
    <name evidence="2" type="ORF">K9B37_08600</name>
</gene>
<dbReference type="Gene3D" id="3.30.460.10">
    <property type="entry name" value="Beta Polymerase, domain 2"/>
    <property type="match status" value="1"/>
</dbReference>
<reference evidence="2 3" key="1">
    <citation type="submission" date="2021-09" db="EMBL/GenBank/DDBJ databases">
        <title>The complete genome sequence of a new microorganism.</title>
        <authorList>
            <person name="Zi Z."/>
        </authorList>
    </citation>
    <scope>NUCLEOTIDE SEQUENCE [LARGE SCALE GENOMIC DNA]</scope>
    <source>
        <strain evidence="2 3">WGZ8</strain>
    </source>
</reference>
<name>A0ABS7VLD6_9HYPH</name>
<dbReference type="RefSeq" id="WP_224312674.1">
    <property type="nucleotide sequence ID" value="NZ_JAIRBM010000005.1"/>
</dbReference>
<keyword evidence="3" id="KW-1185">Reference proteome</keyword>
<feature type="domain" description="Polymerase nucleotidyl transferase" evidence="1">
    <location>
        <begin position="28"/>
        <end position="55"/>
    </location>
</feature>
<dbReference type="Pfam" id="PF01909">
    <property type="entry name" value="NTP_transf_2"/>
    <property type="match status" value="1"/>
</dbReference>
<dbReference type="InterPro" id="IPR043519">
    <property type="entry name" value="NT_sf"/>
</dbReference>
<dbReference type="InterPro" id="IPR002934">
    <property type="entry name" value="Polymerase_NTP_transf_dom"/>
</dbReference>
<dbReference type="CDD" id="cd05403">
    <property type="entry name" value="NT_KNTase_like"/>
    <property type="match status" value="1"/>
</dbReference>
<dbReference type="EMBL" id="JAIRBM010000005">
    <property type="protein sequence ID" value="MBZ6076348.1"/>
    <property type="molecule type" value="Genomic_DNA"/>
</dbReference>
<protein>
    <submittedName>
        <fullName evidence="2">Nucleotidyltransferase domain-containing protein</fullName>
    </submittedName>
</protein>
<accession>A0ABS7VLD6</accession>
<proteinExistence type="predicted"/>
<organism evidence="2 3">
    <name type="scientific">Microvirga puerhi</name>
    <dbReference type="NCBI Taxonomy" id="2876078"/>
    <lineage>
        <taxon>Bacteria</taxon>
        <taxon>Pseudomonadati</taxon>
        <taxon>Pseudomonadota</taxon>
        <taxon>Alphaproteobacteria</taxon>
        <taxon>Hyphomicrobiales</taxon>
        <taxon>Methylobacteriaceae</taxon>
        <taxon>Microvirga</taxon>
    </lineage>
</organism>
<sequence length="252" mass="27763">MIQENLREQALNAARTALFSRYREADFAFVAGSIVRGTGTVGSDIDVVVVFPSLERAWRESFDEGPFPVEAFVHDLETLSYFMDLDVKSGCPVMVNMVASGEIIGRRMAAAIRLQTAAQATLAKGPPPLSGQSYDALRYQISDLIDDLRGKRPPDEVFAIATALYQKLGDLILLGRSAWTGRGKWLPRMLKELDSEIVSRFEQAFRHAANGDGGPLLALAESELDRHGGRYFAGYKVEAPLEARSSRKSHTL</sequence>
<evidence type="ECO:0000313" key="3">
    <source>
        <dbReference type="Proteomes" id="UP000704176"/>
    </source>
</evidence>
<evidence type="ECO:0000259" key="1">
    <source>
        <dbReference type="Pfam" id="PF01909"/>
    </source>
</evidence>